<dbReference type="PROSITE" id="PS01081">
    <property type="entry name" value="HTH_TETR_1"/>
    <property type="match status" value="1"/>
</dbReference>
<dbReference type="SUPFAM" id="SSF46689">
    <property type="entry name" value="Homeodomain-like"/>
    <property type="match status" value="1"/>
</dbReference>
<protein>
    <submittedName>
        <fullName evidence="7">HTH-type transcriptional repressor ComR</fullName>
    </submittedName>
</protein>
<reference evidence="7 8" key="1">
    <citation type="submission" date="2021-08" db="EMBL/GenBank/DDBJ databases">
        <authorList>
            <person name="Peeters C."/>
        </authorList>
    </citation>
    <scope>NUCLEOTIDE SEQUENCE [LARGE SCALE GENOMIC DNA]</scope>
    <source>
        <strain evidence="7 8">LMG 21510</strain>
    </source>
</reference>
<dbReference type="PROSITE" id="PS50977">
    <property type="entry name" value="HTH_TETR_2"/>
    <property type="match status" value="1"/>
</dbReference>
<name>A0ABN7Y5R4_9BURK</name>
<dbReference type="InterPro" id="IPR011075">
    <property type="entry name" value="TetR_C"/>
</dbReference>
<dbReference type="Gene3D" id="1.10.10.60">
    <property type="entry name" value="Homeodomain-like"/>
    <property type="match status" value="1"/>
</dbReference>
<organism evidence="7 8">
    <name type="scientific">Cupriavidus respiraculi</name>
    <dbReference type="NCBI Taxonomy" id="195930"/>
    <lineage>
        <taxon>Bacteria</taxon>
        <taxon>Pseudomonadati</taxon>
        <taxon>Pseudomonadota</taxon>
        <taxon>Betaproteobacteria</taxon>
        <taxon>Burkholderiales</taxon>
        <taxon>Burkholderiaceae</taxon>
        <taxon>Cupriavidus</taxon>
    </lineage>
</organism>
<gene>
    <name evidence="7" type="primary">comR_2</name>
    <name evidence="7" type="ORF">LMG21510_01217</name>
</gene>
<evidence type="ECO:0000313" key="8">
    <source>
        <dbReference type="Proteomes" id="UP000721236"/>
    </source>
</evidence>
<evidence type="ECO:0000313" key="7">
    <source>
        <dbReference type="EMBL" id="CAG9168729.1"/>
    </source>
</evidence>
<dbReference type="EMBL" id="CAJZAH010000001">
    <property type="protein sequence ID" value="CAG9168729.1"/>
    <property type="molecule type" value="Genomic_DNA"/>
</dbReference>
<feature type="DNA-binding region" description="H-T-H motif" evidence="5">
    <location>
        <begin position="38"/>
        <end position="57"/>
    </location>
</feature>
<keyword evidence="4" id="KW-0804">Transcription</keyword>
<dbReference type="InterPro" id="IPR023772">
    <property type="entry name" value="DNA-bd_HTH_TetR-type_CS"/>
</dbReference>
<evidence type="ECO:0000256" key="4">
    <source>
        <dbReference type="ARBA" id="ARBA00023163"/>
    </source>
</evidence>
<dbReference type="Pfam" id="PF16925">
    <property type="entry name" value="TetR_C_13"/>
    <property type="match status" value="1"/>
</dbReference>
<dbReference type="SUPFAM" id="SSF48498">
    <property type="entry name" value="Tetracyclin repressor-like, C-terminal domain"/>
    <property type="match status" value="1"/>
</dbReference>
<keyword evidence="2" id="KW-0805">Transcription regulation</keyword>
<comment type="caution">
    <text evidence="7">The sequence shown here is derived from an EMBL/GenBank/DDBJ whole genome shotgun (WGS) entry which is preliminary data.</text>
</comment>
<evidence type="ECO:0000256" key="5">
    <source>
        <dbReference type="PROSITE-ProRule" id="PRU00335"/>
    </source>
</evidence>
<dbReference type="PANTHER" id="PTHR47506:SF1">
    <property type="entry name" value="HTH-TYPE TRANSCRIPTIONAL REGULATOR YJDC"/>
    <property type="match status" value="1"/>
</dbReference>
<keyword evidence="1" id="KW-0678">Repressor</keyword>
<accession>A0ABN7Y5R4</accession>
<dbReference type="InterPro" id="IPR036271">
    <property type="entry name" value="Tet_transcr_reg_TetR-rel_C_sf"/>
</dbReference>
<keyword evidence="3 5" id="KW-0238">DNA-binding</keyword>
<feature type="domain" description="HTH tetR-type" evidence="6">
    <location>
        <begin position="15"/>
        <end position="75"/>
    </location>
</feature>
<evidence type="ECO:0000256" key="3">
    <source>
        <dbReference type="ARBA" id="ARBA00023125"/>
    </source>
</evidence>
<proteinExistence type="predicted"/>
<dbReference type="Pfam" id="PF00440">
    <property type="entry name" value="TetR_N"/>
    <property type="match status" value="1"/>
</dbReference>
<dbReference type="Gene3D" id="1.10.357.10">
    <property type="entry name" value="Tetracycline Repressor, domain 2"/>
    <property type="match status" value="1"/>
</dbReference>
<evidence type="ECO:0000256" key="1">
    <source>
        <dbReference type="ARBA" id="ARBA00022491"/>
    </source>
</evidence>
<dbReference type="InterPro" id="IPR009057">
    <property type="entry name" value="Homeodomain-like_sf"/>
</dbReference>
<evidence type="ECO:0000256" key="2">
    <source>
        <dbReference type="ARBA" id="ARBA00023015"/>
    </source>
</evidence>
<dbReference type="Proteomes" id="UP000721236">
    <property type="component" value="Unassembled WGS sequence"/>
</dbReference>
<evidence type="ECO:0000259" key="6">
    <source>
        <dbReference type="PROSITE" id="PS50977"/>
    </source>
</evidence>
<dbReference type="PANTHER" id="PTHR47506">
    <property type="entry name" value="TRANSCRIPTIONAL REGULATORY PROTEIN"/>
    <property type="match status" value="1"/>
</dbReference>
<sequence>MEKSLSAPARGRPRQFDRDEALAKAVSLFWRHGYASTSIAALTDAMAITAPSLYAAFGSKEQLFYEAVDRYADTHGAQLYAPLAAEGPARDAIRALLHAAATSFSAKGNPAGCFLMAGTSHAADCAYIEQTLTKRRREKERAMQARIQRGIDAGELPADTSAAQLAKYFHTVMQGMSMQARDGASRAALVAIADTAMLAWPGR</sequence>
<keyword evidence="8" id="KW-1185">Reference proteome</keyword>
<dbReference type="InterPro" id="IPR001647">
    <property type="entry name" value="HTH_TetR"/>
</dbReference>